<feature type="chain" id="PRO_5014359915" evidence="1">
    <location>
        <begin position="29"/>
        <end position="245"/>
    </location>
</feature>
<evidence type="ECO:0000313" key="3">
    <source>
        <dbReference type="Proteomes" id="UP000235786"/>
    </source>
</evidence>
<protein>
    <submittedName>
        <fullName evidence="2">Uncharacterized protein</fullName>
    </submittedName>
</protein>
<proteinExistence type="predicted"/>
<accession>A0A2J6REZ8</accession>
<evidence type="ECO:0000256" key="1">
    <source>
        <dbReference type="SAM" id="SignalP"/>
    </source>
</evidence>
<dbReference type="EMBL" id="KZ613950">
    <property type="protein sequence ID" value="PMD37094.1"/>
    <property type="molecule type" value="Genomic_DNA"/>
</dbReference>
<dbReference type="Proteomes" id="UP000235786">
    <property type="component" value="Unassembled WGS sequence"/>
</dbReference>
<feature type="signal peptide" evidence="1">
    <location>
        <begin position="1"/>
        <end position="28"/>
    </location>
</feature>
<dbReference type="AlphaFoldDB" id="A0A2J6REZ8"/>
<keyword evidence="1" id="KW-0732">Signal</keyword>
<gene>
    <name evidence="2" type="ORF">L207DRAFT_532655</name>
</gene>
<organism evidence="2 3">
    <name type="scientific">Hyaloscypha variabilis (strain UAMH 11265 / GT02V1 / F)</name>
    <name type="common">Meliniomyces variabilis</name>
    <dbReference type="NCBI Taxonomy" id="1149755"/>
    <lineage>
        <taxon>Eukaryota</taxon>
        <taxon>Fungi</taxon>
        <taxon>Dikarya</taxon>
        <taxon>Ascomycota</taxon>
        <taxon>Pezizomycotina</taxon>
        <taxon>Leotiomycetes</taxon>
        <taxon>Helotiales</taxon>
        <taxon>Hyaloscyphaceae</taxon>
        <taxon>Hyaloscypha</taxon>
        <taxon>Hyaloscypha variabilis</taxon>
    </lineage>
</organism>
<name>A0A2J6REZ8_HYAVF</name>
<reference evidence="2 3" key="1">
    <citation type="submission" date="2016-04" db="EMBL/GenBank/DDBJ databases">
        <title>A degradative enzymes factory behind the ericoid mycorrhizal symbiosis.</title>
        <authorList>
            <consortium name="DOE Joint Genome Institute"/>
            <person name="Martino E."/>
            <person name="Morin E."/>
            <person name="Grelet G."/>
            <person name="Kuo A."/>
            <person name="Kohler A."/>
            <person name="Daghino S."/>
            <person name="Barry K."/>
            <person name="Choi C."/>
            <person name="Cichocki N."/>
            <person name="Clum A."/>
            <person name="Copeland A."/>
            <person name="Hainaut M."/>
            <person name="Haridas S."/>
            <person name="Labutti K."/>
            <person name="Lindquist E."/>
            <person name="Lipzen A."/>
            <person name="Khouja H.-R."/>
            <person name="Murat C."/>
            <person name="Ohm R."/>
            <person name="Olson A."/>
            <person name="Spatafora J."/>
            <person name="Veneault-Fourrey C."/>
            <person name="Henrissat B."/>
            <person name="Grigoriev I."/>
            <person name="Martin F."/>
            <person name="Perotto S."/>
        </authorList>
    </citation>
    <scope>NUCLEOTIDE SEQUENCE [LARGE SCALE GENOMIC DNA]</scope>
    <source>
        <strain evidence="2 3">F</strain>
    </source>
</reference>
<evidence type="ECO:0000313" key="2">
    <source>
        <dbReference type="EMBL" id="PMD37094.1"/>
    </source>
</evidence>
<sequence length="245" mass="26754">MSFSKYLQPFKIVPITFLVFLKPTPALASPQIEGVWWLGGPGTLTLPPAPEYKTTSYNPYNKTCLLPSTYVVTNFNYTQFNSSNSSASPTQLMSFNLHYPHEFKVETCGGTRSDLMCDIGGVGAAGGQPVGDKAFCGVNCDEGAYIQVDLTGDGLFEVGQSFNCSPVQPVSQFAGAEKTDIYTYSTLKDFTPMIDCDTDLSIQDKETDINCDRGTLTCLQNIPEIRIPIQNYQILVSNQSTNATV</sequence>
<keyword evidence="3" id="KW-1185">Reference proteome</keyword>